<dbReference type="Gene3D" id="3.30.70.100">
    <property type="match status" value="2"/>
</dbReference>
<reference evidence="1 2" key="1">
    <citation type="submission" date="2019-12" db="EMBL/GenBank/DDBJ databases">
        <authorList>
            <person name="Floudas D."/>
            <person name="Bentzer J."/>
            <person name="Ahren D."/>
            <person name="Johansson T."/>
            <person name="Persson P."/>
            <person name="Tunlid A."/>
        </authorList>
    </citation>
    <scope>NUCLEOTIDE SEQUENCE [LARGE SCALE GENOMIC DNA]</scope>
    <source>
        <strain evidence="1 2">CBS 102.39</strain>
    </source>
</reference>
<accession>A0A8H4QVX0</accession>
<dbReference type="AlphaFoldDB" id="A0A8H4QVX0"/>
<keyword evidence="2" id="KW-1185">Reference proteome</keyword>
<evidence type="ECO:0000313" key="1">
    <source>
        <dbReference type="EMBL" id="KAF4617766.1"/>
    </source>
</evidence>
<gene>
    <name evidence="1" type="ORF">D9613_006145</name>
</gene>
<sequence>MPVVELATWVLSDACLKDKTLLNPAIDFFKAGAAGVKSVHYGIAEEDQKTMYLFVVWESLEHHKALMARPDYPKCIGLGPTIGEGGLKMRHIEYLYDFMPALTAPVTEVFLMKLKDGKTMKDVDAVFQPLGDAIDKFNVNNYPSNRGKVIEDPKQYCITIGWDSIKAHTDCVGQESFKPFIEGIYNLADEMNLIHVPLKAL</sequence>
<evidence type="ECO:0000313" key="2">
    <source>
        <dbReference type="Proteomes" id="UP000521872"/>
    </source>
</evidence>
<name>A0A8H4QVX0_9AGAR</name>
<organism evidence="1 2">
    <name type="scientific">Agrocybe pediades</name>
    <dbReference type="NCBI Taxonomy" id="84607"/>
    <lineage>
        <taxon>Eukaryota</taxon>
        <taxon>Fungi</taxon>
        <taxon>Dikarya</taxon>
        <taxon>Basidiomycota</taxon>
        <taxon>Agaricomycotina</taxon>
        <taxon>Agaricomycetes</taxon>
        <taxon>Agaricomycetidae</taxon>
        <taxon>Agaricales</taxon>
        <taxon>Agaricineae</taxon>
        <taxon>Strophariaceae</taxon>
        <taxon>Agrocybe</taxon>
    </lineage>
</organism>
<protein>
    <recommendedName>
        <fullName evidence="3">ABM domain-containing protein</fullName>
    </recommendedName>
</protein>
<dbReference type="Proteomes" id="UP000521872">
    <property type="component" value="Unassembled WGS sequence"/>
</dbReference>
<evidence type="ECO:0008006" key="3">
    <source>
        <dbReference type="Google" id="ProtNLM"/>
    </source>
</evidence>
<proteinExistence type="predicted"/>
<comment type="caution">
    <text evidence="1">The sequence shown here is derived from an EMBL/GenBank/DDBJ whole genome shotgun (WGS) entry which is preliminary data.</text>
</comment>
<dbReference type="EMBL" id="JAACJL010000030">
    <property type="protein sequence ID" value="KAF4617766.1"/>
    <property type="molecule type" value="Genomic_DNA"/>
</dbReference>